<organism evidence="6 7">
    <name type="scientific">Oryza meyeriana var. granulata</name>
    <dbReference type="NCBI Taxonomy" id="110450"/>
    <lineage>
        <taxon>Eukaryota</taxon>
        <taxon>Viridiplantae</taxon>
        <taxon>Streptophyta</taxon>
        <taxon>Embryophyta</taxon>
        <taxon>Tracheophyta</taxon>
        <taxon>Spermatophyta</taxon>
        <taxon>Magnoliopsida</taxon>
        <taxon>Liliopsida</taxon>
        <taxon>Poales</taxon>
        <taxon>Poaceae</taxon>
        <taxon>BOP clade</taxon>
        <taxon>Oryzoideae</taxon>
        <taxon>Oryzeae</taxon>
        <taxon>Oryzinae</taxon>
        <taxon>Oryza</taxon>
        <taxon>Oryza meyeriana</taxon>
    </lineage>
</organism>
<dbReference type="Gene3D" id="2.60.120.340">
    <property type="entry name" value="Nucleoplasmin core domain"/>
    <property type="match status" value="1"/>
</dbReference>
<comment type="caution">
    <text evidence="6">The sequence shown here is derived from an EMBL/GenBank/DDBJ whole genome shotgun (WGS) entry which is preliminary data.</text>
</comment>
<dbReference type="SUPFAM" id="SSF69203">
    <property type="entry name" value="Nucleoplasmin-like core domain"/>
    <property type="match status" value="1"/>
</dbReference>
<dbReference type="OrthoDB" id="1853676at2759"/>
<evidence type="ECO:0000259" key="5">
    <source>
        <dbReference type="Pfam" id="PF17800"/>
    </source>
</evidence>
<evidence type="ECO:0000256" key="4">
    <source>
        <dbReference type="ARBA" id="ARBA00023235"/>
    </source>
</evidence>
<keyword evidence="4" id="KW-0413">Isomerase</keyword>
<name>A0A6G1EA52_9ORYZ</name>
<protein>
    <recommendedName>
        <fullName evidence="2">peptidylprolyl isomerase</fullName>
        <ecNumber evidence="2">5.2.1.8</ecNumber>
    </recommendedName>
</protein>
<keyword evidence="3" id="KW-0697">Rotamase</keyword>
<sequence length="347" mass="39016">MVLWGAVVKPGESYVLQLQGGGRHRLLRITKATLGNCDQSGWSMVEYSASDKKKSVMLCALNPKITAMCRLELEFKEDENVVLSVHGQSSIHLSGYYMHPHNDGQRHHRDNPTAQDAEFICLQNQKHHEILESRKCKPLQTEEALCGELIQKQDPDINGQDNVFKKLTGSEDEDHEYDNLPIMVAFENRRAAKNGGAKIHTEKNSHDKEVDIGHEKNGLPHDTSWNTKEVFEKLTGSEDKDHEYDDLPIMVAFEKRRAAKNGAKIQTENYGNKANGEIPANSYLFCEVDLLNVKRARTAKEAPANACWMRPPMSAFVDLSFCTCLQLDYTSTTTGLNAETAVYGYAM</sequence>
<dbReference type="InterPro" id="IPR036824">
    <property type="entry name" value="Nucleoplasmin_core_dom_sf"/>
</dbReference>
<evidence type="ECO:0000313" key="6">
    <source>
        <dbReference type="EMBL" id="KAF0921324.1"/>
    </source>
</evidence>
<dbReference type="Proteomes" id="UP000479710">
    <property type="component" value="Unassembled WGS sequence"/>
</dbReference>
<evidence type="ECO:0000313" key="7">
    <source>
        <dbReference type="Proteomes" id="UP000479710"/>
    </source>
</evidence>
<gene>
    <name evidence="6" type="ORF">E2562_003124</name>
</gene>
<dbReference type="AlphaFoldDB" id="A0A6G1EA52"/>
<comment type="catalytic activity">
    <reaction evidence="1">
        <text>[protein]-peptidylproline (omega=180) = [protein]-peptidylproline (omega=0)</text>
        <dbReference type="Rhea" id="RHEA:16237"/>
        <dbReference type="Rhea" id="RHEA-COMP:10747"/>
        <dbReference type="Rhea" id="RHEA-COMP:10748"/>
        <dbReference type="ChEBI" id="CHEBI:83833"/>
        <dbReference type="ChEBI" id="CHEBI:83834"/>
        <dbReference type="EC" id="5.2.1.8"/>
    </reaction>
</comment>
<dbReference type="EMBL" id="SPHZ02000004">
    <property type="protein sequence ID" value="KAF0921324.1"/>
    <property type="molecule type" value="Genomic_DNA"/>
</dbReference>
<dbReference type="PANTHER" id="PTHR43811">
    <property type="entry name" value="FKBP-TYPE PEPTIDYL-PROLYL CIS-TRANS ISOMERASE FKPA"/>
    <property type="match status" value="1"/>
</dbReference>
<evidence type="ECO:0000256" key="2">
    <source>
        <dbReference type="ARBA" id="ARBA00013194"/>
    </source>
</evidence>
<dbReference type="EC" id="5.2.1.8" evidence="2"/>
<feature type="domain" description="Nucleoplasmin-like" evidence="5">
    <location>
        <begin position="3"/>
        <end position="98"/>
    </location>
</feature>
<reference evidence="6 7" key="1">
    <citation type="submission" date="2019-11" db="EMBL/GenBank/DDBJ databases">
        <title>Whole genome sequence of Oryza granulata.</title>
        <authorList>
            <person name="Li W."/>
        </authorList>
    </citation>
    <scope>NUCLEOTIDE SEQUENCE [LARGE SCALE GENOMIC DNA]</scope>
    <source>
        <strain evidence="7">cv. Menghai</strain>
        <tissue evidence="6">Leaf</tissue>
    </source>
</reference>
<evidence type="ECO:0000256" key="3">
    <source>
        <dbReference type="ARBA" id="ARBA00023110"/>
    </source>
</evidence>
<dbReference type="PANTHER" id="PTHR43811:SF19">
    <property type="entry name" value="39 KDA FK506-BINDING NUCLEAR PROTEIN"/>
    <property type="match status" value="1"/>
</dbReference>
<accession>A0A6G1EA52</accession>
<proteinExistence type="predicted"/>
<evidence type="ECO:0000256" key="1">
    <source>
        <dbReference type="ARBA" id="ARBA00000971"/>
    </source>
</evidence>
<dbReference type="Pfam" id="PF17800">
    <property type="entry name" value="NPL"/>
    <property type="match status" value="1"/>
</dbReference>
<dbReference type="GO" id="GO:0003755">
    <property type="term" value="F:peptidyl-prolyl cis-trans isomerase activity"/>
    <property type="evidence" value="ECO:0007669"/>
    <property type="project" value="UniProtKB-KW"/>
</dbReference>
<keyword evidence="7" id="KW-1185">Reference proteome</keyword>
<dbReference type="InterPro" id="IPR041232">
    <property type="entry name" value="NPL"/>
</dbReference>